<organism evidence="2 3">
    <name type="scientific">Glycocaulis albus</name>
    <dbReference type="NCBI Taxonomy" id="1382801"/>
    <lineage>
        <taxon>Bacteria</taxon>
        <taxon>Pseudomonadati</taxon>
        <taxon>Pseudomonadota</taxon>
        <taxon>Alphaproteobacteria</taxon>
        <taxon>Maricaulales</taxon>
        <taxon>Maricaulaceae</taxon>
        <taxon>Glycocaulis</taxon>
    </lineage>
</organism>
<dbReference type="EMBL" id="BMFS01000011">
    <property type="protein sequence ID" value="GGH06028.1"/>
    <property type="molecule type" value="Genomic_DNA"/>
</dbReference>
<gene>
    <name evidence="2" type="ORF">GCM10007420_23100</name>
</gene>
<evidence type="ECO:0000256" key="1">
    <source>
        <dbReference type="SAM" id="MobiDB-lite"/>
    </source>
</evidence>
<accession>A0ABQ1XXN9</accession>
<keyword evidence="3" id="KW-1185">Reference proteome</keyword>
<sequence>MLSPSPDWQRSSDALSTGVPGLIGDPWEVSRQMHNPGVFPAQAGIQKDWAPAFAGETQIRIG</sequence>
<evidence type="ECO:0000313" key="2">
    <source>
        <dbReference type="EMBL" id="GGH06028.1"/>
    </source>
</evidence>
<protein>
    <submittedName>
        <fullName evidence="2">Uncharacterized protein</fullName>
    </submittedName>
</protein>
<feature type="region of interest" description="Disordered" evidence="1">
    <location>
        <begin position="1"/>
        <end position="21"/>
    </location>
</feature>
<dbReference type="Proteomes" id="UP000648722">
    <property type="component" value="Unassembled WGS sequence"/>
</dbReference>
<proteinExistence type="predicted"/>
<name>A0ABQ1XXN9_9PROT</name>
<comment type="caution">
    <text evidence="2">The sequence shown here is derived from an EMBL/GenBank/DDBJ whole genome shotgun (WGS) entry which is preliminary data.</text>
</comment>
<feature type="compositionally biased region" description="Polar residues" evidence="1">
    <location>
        <begin position="1"/>
        <end position="15"/>
    </location>
</feature>
<evidence type="ECO:0000313" key="3">
    <source>
        <dbReference type="Proteomes" id="UP000648722"/>
    </source>
</evidence>
<reference evidence="3" key="1">
    <citation type="journal article" date="2019" name="Int. J. Syst. Evol. Microbiol.">
        <title>The Global Catalogue of Microorganisms (GCM) 10K type strain sequencing project: providing services to taxonomists for standard genome sequencing and annotation.</title>
        <authorList>
            <consortium name="The Broad Institute Genomics Platform"/>
            <consortium name="The Broad Institute Genome Sequencing Center for Infectious Disease"/>
            <person name="Wu L."/>
            <person name="Ma J."/>
        </authorList>
    </citation>
    <scope>NUCLEOTIDE SEQUENCE [LARGE SCALE GENOMIC DNA]</scope>
    <source>
        <strain evidence="3">CGMCC 1.12766</strain>
    </source>
</reference>